<organism evidence="2 3">
    <name type="scientific">Fibrella aquatilis</name>
    <dbReference type="NCBI Taxonomy" id="2817059"/>
    <lineage>
        <taxon>Bacteria</taxon>
        <taxon>Pseudomonadati</taxon>
        <taxon>Bacteroidota</taxon>
        <taxon>Cytophagia</taxon>
        <taxon>Cytophagales</taxon>
        <taxon>Spirosomataceae</taxon>
        <taxon>Fibrella</taxon>
    </lineage>
</organism>
<feature type="chain" id="PRO_5037335087" evidence="1">
    <location>
        <begin position="23"/>
        <end position="564"/>
    </location>
</feature>
<reference evidence="2 3" key="1">
    <citation type="submission" date="2021-03" db="EMBL/GenBank/DDBJ databases">
        <title>Fibrella sp. HMF5036 genome sequencing and assembly.</title>
        <authorList>
            <person name="Kang H."/>
            <person name="Kim H."/>
            <person name="Bae S."/>
            <person name="Joh K."/>
        </authorList>
    </citation>
    <scope>NUCLEOTIDE SEQUENCE [LARGE SCALE GENOMIC DNA]</scope>
    <source>
        <strain evidence="2 3">HMF5036</strain>
    </source>
</reference>
<feature type="signal peptide" evidence="1">
    <location>
        <begin position="1"/>
        <end position="22"/>
    </location>
</feature>
<proteinExistence type="predicted"/>
<dbReference type="AlphaFoldDB" id="A0A939G3G7"/>
<dbReference type="RefSeq" id="WP_207334466.1">
    <property type="nucleotide sequence ID" value="NZ_JAFMYU010000003.1"/>
</dbReference>
<evidence type="ECO:0000313" key="3">
    <source>
        <dbReference type="Proteomes" id="UP000664795"/>
    </source>
</evidence>
<gene>
    <name evidence="2" type="ORF">J2I48_05855</name>
</gene>
<dbReference type="Proteomes" id="UP000664795">
    <property type="component" value="Unassembled WGS sequence"/>
</dbReference>
<dbReference type="Gene3D" id="3.10.620.30">
    <property type="match status" value="1"/>
</dbReference>
<evidence type="ECO:0000256" key="1">
    <source>
        <dbReference type="SAM" id="SignalP"/>
    </source>
</evidence>
<sequence length="564" mass="63406">MTTLPSLYLGCVISLLPLFCWAQTTTPTPNVKFGQVTEADFALKPVPNDTTAEAVVLYESADSRFEFRNNRIQLITSFFSRIRINKKSGYDQATVDIPLRGKSTDADYAMSLEGVTYTLQNGQVTKQKMDKAAIRIENVADGYRIQKFTLPGVQEGCIIEYRYVLNMPNVYTPPSWRFQQSIPVVWSDYKVTIPNFFYHKVILTGYLPLTVYQSRTVSSQMSIPGIPDVNATESHYAMANAPAFRNEPYITTAGDYVSKIEFELARVDVPGQLTENYSLNWPDIDQTLLRRESFGGQYKKAPYFRDVATAIKAKYPATDTLGRAVAAYEHVRSTMTWNEKTSMDSDRLKKVLELKKGDVADLNFMLIGLLRDLDIDANPLILSTRDHGRINETYGLLRKFNYVVAHLVVGGKDMMLDATDRFVKPGMLPERALNSTGRLIMPNDQSRFVSLTPTERDVEAKSASFTLSDEGELTGELTHSYAGYAAVDARSSYVLRGETLFVEDVKRKKPSWQIEKAEFTNATNVNLPLSVKYALKIPEAAQVAGDRIYLNPLLTEGSTENPFK</sequence>
<name>A0A939G3G7_9BACT</name>
<evidence type="ECO:0000313" key="2">
    <source>
        <dbReference type="EMBL" id="MBO0930508.1"/>
    </source>
</evidence>
<accession>A0A939G3G7</accession>
<keyword evidence="3" id="KW-1185">Reference proteome</keyword>
<dbReference type="EMBL" id="JAFMYU010000003">
    <property type="protein sequence ID" value="MBO0930508.1"/>
    <property type="molecule type" value="Genomic_DNA"/>
</dbReference>
<dbReference type="Gene3D" id="2.60.40.3140">
    <property type="match status" value="1"/>
</dbReference>
<protein>
    <submittedName>
        <fullName evidence="2">DUF3857 domain-containing protein</fullName>
    </submittedName>
</protein>
<comment type="caution">
    <text evidence="2">The sequence shown here is derived from an EMBL/GenBank/DDBJ whole genome shotgun (WGS) entry which is preliminary data.</text>
</comment>
<keyword evidence="1" id="KW-0732">Signal</keyword>